<protein>
    <recommendedName>
        <fullName evidence="2">DUF1559 domain-containing protein</fullName>
    </recommendedName>
</protein>
<dbReference type="InterPro" id="IPR045584">
    <property type="entry name" value="Pilin-like"/>
</dbReference>
<feature type="domain" description="DUF1559" evidence="2">
    <location>
        <begin position="30"/>
        <end position="108"/>
    </location>
</feature>
<keyword evidence="1" id="KW-0472">Membrane</keyword>
<proteinExistence type="predicted"/>
<feature type="transmembrane region" description="Helical" evidence="1">
    <location>
        <begin position="6"/>
        <end position="28"/>
    </location>
</feature>
<dbReference type="AlphaFoldDB" id="A0A517WUQ7"/>
<dbReference type="Pfam" id="PF07596">
    <property type="entry name" value="SBP_bac_10"/>
    <property type="match status" value="1"/>
</dbReference>
<evidence type="ECO:0000256" key="1">
    <source>
        <dbReference type="SAM" id="Phobius"/>
    </source>
</evidence>
<gene>
    <name evidence="3" type="ORF">V202x_23560</name>
</gene>
<dbReference type="PANTHER" id="PTHR30093">
    <property type="entry name" value="GENERAL SECRETION PATHWAY PROTEIN G"/>
    <property type="match status" value="1"/>
</dbReference>
<organism evidence="3 4">
    <name type="scientific">Gimesia aquarii</name>
    <dbReference type="NCBI Taxonomy" id="2527964"/>
    <lineage>
        <taxon>Bacteria</taxon>
        <taxon>Pseudomonadati</taxon>
        <taxon>Planctomycetota</taxon>
        <taxon>Planctomycetia</taxon>
        <taxon>Planctomycetales</taxon>
        <taxon>Planctomycetaceae</taxon>
        <taxon>Gimesia</taxon>
    </lineage>
</organism>
<dbReference type="InterPro" id="IPR011453">
    <property type="entry name" value="DUF1559"/>
</dbReference>
<keyword evidence="1" id="KW-1133">Transmembrane helix</keyword>
<evidence type="ECO:0000313" key="4">
    <source>
        <dbReference type="Proteomes" id="UP000318384"/>
    </source>
</evidence>
<keyword evidence="4" id="KW-1185">Reference proteome</keyword>
<evidence type="ECO:0000313" key="3">
    <source>
        <dbReference type="EMBL" id="QDU08986.1"/>
    </source>
</evidence>
<reference evidence="3 4" key="1">
    <citation type="submission" date="2019-03" db="EMBL/GenBank/DDBJ databases">
        <title>Deep-cultivation of Planctomycetes and their phenomic and genomic characterization uncovers novel biology.</title>
        <authorList>
            <person name="Wiegand S."/>
            <person name="Jogler M."/>
            <person name="Boedeker C."/>
            <person name="Pinto D."/>
            <person name="Vollmers J."/>
            <person name="Rivas-Marin E."/>
            <person name="Kohn T."/>
            <person name="Peeters S.H."/>
            <person name="Heuer A."/>
            <person name="Rast P."/>
            <person name="Oberbeckmann S."/>
            <person name="Bunk B."/>
            <person name="Jeske O."/>
            <person name="Meyerdierks A."/>
            <person name="Storesund J.E."/>
            <person name="Kallscheuer N."/>
            <person name="Luecker S."/>
            <person name="Lage O.M."/>
            <person name="Pohl T."/>
            <person name="Merkel B.J."/>
            <person name="Hornburger P."/>
            <person name="Mueller R.-W."/>
            <person name="Bruemmer F."/>
            <person name="Labrenz M."/>
            <person name="Spormann A.M."/>
            <person name="Op den Camp H."/>
            <person name="Overmann J."/>
            <person name="Amann R."/>
            <person name="Jetten M.S.M."/>
            <person name="Mascher T."/>
            <person name="Medema M.H."/>
            <person name="Devos D.P."/>
            <person name="Kaster A.-K."/>
            <person name="Ovreas L."/>
            <person name="Rohde M."/>
            <person name="Galperin M.Y."/>
            <person name="Jogler C."/>
        </authorList>
    </citation>
    <scope>NUCLEOTIDE SEQUENCE [LARGE SCALE GENOMIC DNA]</scope>
    <source>
        <strain evidence="3 4">V202</strain>
    </source>
</reference>
<dbReference type="Proteomes" id="UP000318384">
    <property type="component" value="Chromosome"/>
</dbReference>
<sequence>MKWQRWITIGIILGILLLMFGLLMPAVYRARVDARKMTSKNNLKQIWLALSNYHDTHRCLPPGGVIREDGTAMNGWFMMLMPYLDSNPFSTWINYNKSWNSPDNLPVYEISTYIFRIPGEELSLTNSGYGLTNYLGNPNLFNRNSCVSLKQMKNGTTHTWMAGEVAGNYQPWGYPFNWRPLGTKLCTGPDAFGYPAWNGGHLLMADGRVSFFSQDTSPEIFKRFSEAPPVATEEQTARPSKVFQIGDFHWERVDLQADAKGKNKYLVEILRSSVGTPLAIYLYYAENRTSRYADTLHYLLQIDATTDIAKALESTTLSKAATPEQFQANVKTLQAIQKQLQ</sequence>
<name>A0A517WUQ7_9PLAN</name>
<keyword evidence="1" id="KW-0812">Transmembrane</keyword>
<evidence type="ECO:0000259" key="2">
    <source>
        <dbReference type="Pfam" id="PF07596"/>
    </source>
</evidence>
<dbReference type="EMBL" id="CP037422">
    <property type="protein sequence ID" value="QDU08986.1"/>
    <property type="molecule type" value="Genomic_DNA"/>
</dbReference>
<dbReference type="PANTHER" id="PTHR30093:SF2">
    <property type="entry name" value="TYPE II SECRETION SYSTEM PROTEIN H"/>
    <property type="match status" value="1"/>
</dbReference>
<dbReference type="SUPFAM" id="SSF54523">
    <property type="entry name" value="Pili subunits"/>
    <property type="match status" value="1"/>
</dbReference>
<accession>A0A517WUQ7</accession>
<dbReference type="RefSeq" id="WP_197993343.1">
    <property type="nucleotide sequence ID" value="NZ_CP037422.1"/>
</dbReference>